<protein>
    <recommendedName>
        <fullName evidence="4">RAMA domain-containing protein</fullName>
    </recommendedName>
</protein>
<proteinExistence type="predicted"/>
<keyword evidence="3" id="KW-1185">Reference proteome</keyword>
<name>A0ABY7Q2V0_9ACTN</name>
<dbReference type="PROSITE" id="PS51257">
    <property type="entry name" value="PROKAR_LIPOPROTEIN"/>
    <property type="match status" value="1"/>
</dbReference>
<feature type="compositionally biased region" description="Low complexity" evidence="1">
    <location>
        <begin position="16"/>
        <end position="28"/>
    </location>
</feature>
<dbReference type="Proteomes" id="UP001212821">
    <property type="component" value="Chromosome"/>
</dbReference>
<feature type="compositionally biased region" description="Basic and acidic residues" evidence="1">
    <location>
        <begin position="39"/>
        <end position="58"/>
    </location>
</feature>
<evidence type="ECO:0000313" key="2">
    <source>
        <dbReference type="EMBL" id="WBP87018.1"/>
    </source>
</evidence>
<accession>A0ABY7Q2V0</accession>
<sequence>MKVRVVLTVDVDPEQPAEAVSQAAAAASCPTHPQASGRAGDEKYHTDGRCQRHTEMSTDQLRKGDVVITHGMRVLLEEEPRVYPKGDRTVYAFDGRVANLEEVKAHGHVPLDYLRTHKWVDGQGWVTDREDMWQIQGNELARWTVER</sequence>
<dbReference type="EMBL" id="CP115450">
    <property type="protein sequence ID" value="WBP87018.1"/>
    <property type="molecule type" value="Genomic_DNA"/>
</dbReference>
<evidence type="ECO:0008006" key="4">
    <source>
        <dbReference type="Google" id="ProtNLM"/>
    </source>
</evidence>
<organism evidence="2 3">
    <name type="scientific">Kitasatospora cathayae</name>
    <dbReference type="NCBI Taxonomy" id="3004092"/>
    <lineage>
        <taxon>Bacteria</taxon>
        <taxon>Bacillati</taxon>
        <taxon>Actinomycetota</taxon>
        <taxon>Actinomycetes</taxon>
        <taxon>Kitasatosporales</taxon>
        <taxon>Streptomycetaceae</taxon>
        <taxon>Kitasatospora</taxon>
    </lineage>
</organism>
<reference evidence="3" key="1">
    <citation type="submission" date="2022-12" db="EMBL/GenBank/DDBJ databases">
        <authorList>
            <person name="Mo P."/>
        </authorList>
    </citation>
    <scope>NUCLEOTIDE SEQUENCE [LARGE SCALE GENOMIC DNA]</scope>
    <source>
        <strain evidence="3">HUAS 3-15</strain>
    </source>
</reference>
<evidence type="ECO:0000313" key="3">
    <source>
        <dbReference type="Proteomes" id="UP001212821"/>
    </source>
</evidence>
<gene>
    <name evidence="2" type="ORF">O1G21_14990</name>
</gene>
<feature type="region of interest" description="Disordered" evidence="1">
    <location>
        <begin position="16"/>
        <end position="58"/>
    </location>
</feature>
<evidence type="ECO:0000256" key="1">
    <source>
        <dbReference type="SAM" id="MobiDB-lite"/>
    </source>
</evidence>
<dbReference type="RefSeq" id="WP_270144098.1">
    <property type="nucleotide sequence ID" value="NZ_CP115450.1"/>
</dbReference>